<comment type="caution">
    <text evidence="2">The sequence shown here is derived from an EMBL/GenBank/DDBJ whole genome shotgun (WGS) entry which is preliminary data.</text>
</comment>
<dbReference type="Proteomes" id="UP000751190">
    <property type="component" value="Unassembled WGS sequence"/>
</dbReference>
<evidence type="ECO:0000313" key="2">
    <source>
        <dbReference type="EMBL" id="KAG8467376.1"/>
    </source>
</evidence>
<reference evidence="2" key="1">
    <citation type="submission" date="2021-05" db="EMBL/GenBank/DDBJ databases">
        <title>The genome of the haptophyte Pavlova lutheri (Diacronema luteri, Pavlovales) - a model for lipid biosynthesis in eukaryotic algae.</title>
        <authorList>
            <person name="Hulatt C.J."/>
            <person name="Posewitz M.C."/>
        </authorList>
    </citation>
    <scope>NUCLEOTIDE SEQUENCE</scope>
    <source>
        <strain evidence="2">NIVA-4/92</strain>
    </source>
</reference>
<proteinExistence type="predicted"/>
<feature type="region of interest" description="Disordered" evidence="1">
    <location>
        <begin position="88"/>
        <end position="112"/>
    </location>
</feature>
<protein>
    <submittedName>
        <fullName evidence="2">Uncharacterized protein</fullName>
    </submittedName>
</protein>
<accession>A0A8J6CDR9</accession>
<organism evidence="2 3">
    <name type="scientific">Diacronema lutheri</name>
    <name type="common">Unicellular marine alga</name>
    <name type="synonym">Monochrysis lutheri</name>
    <dbReference type="NCBI Taxonomy" id="2081491"/>
    <lineage>
        <taxon>Eukaryota</taxon>
        <taxon>Haptista</taxon>
        <taxon>Haptophyta</taxon>
        <taxon>Pavlovophyceae</taxon>
        <taxon>Pavlovales</taxon>
        <taxon>Pavlovaceae</taxon>
        <taxon>Diacronema</taxon>
    </lineage>
</organism>
<evidence type="ECO:0000313" key="3">
    <source>
        <dbReference type="Proteomes" id="UP000751190"/>
    </source>
</evidence>
<gene>
    <name evidence="2" type="ORF">KFE25_000692</name>
</gene>
<dbReference type="OrthoDB" id="10515027at2759"/>
<feature type="compositionally biased region" description="Acidic residues" evidence="1">
    <location>
        <begin position="102"/>
        <end position="112"/>
    </location>
</feature>
<evidence type="ECO:0000256" key="1">
    <source>
        <dbReference type="SAM" id="MobiDB-lite"/>
    </source>
</evidence>
<keyword evidence="3" id="KW-1185">Reference proteome</keyword>
<dbReference type="AlphaFoldDB" id="A0A8J6CDR9"/>
<sequence>MTETHADQAVRDLEHERALLDDMRQHMLRTISQLQVEESDLLAQMSALSVPTSTVGLRDALHAEMFGSNQQAPRQPEARTILDALVAQPEQGQGGDAGALGEAEEDEDDDDLWFTTQQSLRNIEAARGD</sequence>
<name>A0A8J6CDR9_DIALT</name>
<dbReference type="EMBL" id="JAGTXO010000006">
    <property type="protein sequence ID" value="KAG8467376.1"/>
    <property type="molecule type" value="Genomic_DNA"/>
</dbReference>